<reference evidence="2" key="1">
    <citation type="journal article" date="2023" name="Science">
        <title>Genome structures resolve the early diversification of teleost fishes.</title>
        <authorList>
            <person name="Parey E."/>
            <person name="Louis A."/>
            <person name="Montfort J."/>
            <person name="Bouchez O."/>
            <person name="Roques C."/>
            <person name="Iampietro C."/>
            <person name="Lluch J."/>
            <person name="Castinel A."/>
            <person name="Donnadieu C."/>
            <person name="Desvignes T."/>
            <person name="Floi Bucao C."/>
            <person name="Jouanno E."/>
            <person name="Wen M."/>
            <person name="Mejri S."/>
            <person name="Dirks R."/>
            <person name="Jansen H."/>
            <person name="Henkel C."/>
            <person name="Chen W.J."/>
            <person name="Zahm M."/>
            <person name="Cabau C."/>
            <person name="Klopp C."/>
            <person name="Thompson A.W."/>
            <person name="Robinson-Rechavi M."/>
            <person name="Braasch I."/>
            <person name="Lecointre G."/>
            <person name="Bobe J."/>
            <person name="Postlethwait J.H."/>
            <person name="Berthelot C."/>
            <person name="Roest Crollius H."/>
            <person name="Guiguen Y."/>
        </authorList>
    </citation>
    <scope>NUCLEOTIDE SEQUENCE</scope>
    <source>
        <strain evidence="2">NC1722</strain>
    </source>
</reference>
<protein>
    <submittedName>
        <fullName evidence="2">Uncharacterized protein</fullName>
    </submittedName>
</protein>
<evidence type="ECO:0000313" key="3">
    <source>
        <dbReference type="Proteomes" id="UP001221898"/>
    </source>
</evidence>
<evidence type="ECO:0000313" key="2">
    <source>
        <dbReference type="EMBL" id="KAJ8416407.1"/>
    </source>
</evidence>
<proteinExistence type="predicted"/>
<evidence type="ECO:0000256" key="1">
    <source>
        <dbReference type="SAM" id="MobiDB-lite"/>
    </source>
</evidence>
<comment type="caution">
    <text evidence="2">The sequence shown here is derived from an EMBL/GenBank/DDBJ whole genome shotgun (WGS) entry which is preliminary data.</text>
</comment>
<keyword evidence="3" id="KW-1185">Reference proteome</keyword>
<gene>
    <name evidence="2" type="ORF">AAFF_G00356950</name>
</gene>
<name>A0AAD7T9G6_9TELE</name>
<sequence>MRESEAKAIEPQARDYLDDPLELLPPAGRALPVSWLGRYSPLSDGNVKRAAEGQREEKLPSSVSSSGACGFPSPFRARACDRRGAALAFCLCSFDRETACTASAPRCFGAGLEMAIATFP</sequence>
<feature type="compositionally biased region" description="Basic and acidic residues" evidence="1">
    <location>
        <begin position="47"/>
        <end position="59"/>
    </location>
</feature>
<dbReference type="AlphaFoldDB" id="A0AAD7T9G6"/>
<dbReference type="EMBL" id="JAINUG010000006">
    <property type="protein sequence ID" value="KAJ8416407.1"/>
    <property type="molecule type" value="Genomic_DNA"/>
</dbReference>
<dbReference type="Proteomes" id="UP001221898">
    <property type="component" value="Unassembled WGS sequence"/>
</dbReference>
<organism evidence="2 3">
    <name type="scientific">Aldrovandia affinis</name>
    <dbReference type="NCBI Taxonomy" id="143900"/>
    <lineage>
        <taxon>Eukaryota</taxon>
        <taxon>Metazoa</taxon>
        <taxon>Chordata</taxon>
        <taxon>Craniata</taxon>
        <taxon>Vertebrata</taxon>
        <taxon>Euteleostomi</taxon>
        <taxon>Actinopterygii</taxon>
        <taxon>Neopterygii</taxon>
        <taxon>Teleostei</taxon>
        <taxon>Notacanthiformes</taxon>
        <taxon>Halosauridae</taxon>
        <taxon>Aldrovandia</taxon>
    </lineage>
</organism>
<accession>A0AAD7T9G6</accession>
<feature type="region of interest" description="Disordered" evidence="1">
    <location>
        <begin position="47"/>
        <end position="69"/>
    </location>
</feature>